<comment type="caution">
    <text evidence="2">The sequence shown here is derived from an EMBL/GenBank/DDBJ whole genome shotgun (WGS) entry which is preliminary data.</text>
</comment>
<gene>
    <name evidence="2" type="ORF">DFR49_0288</name>
</gene>
<evidence type="ECO:0000256" key="1">
    <source>
        <dbReference type="SAM" id="Phobius"/>
    </source>
</evidence>
<feature type="transmembrane region" description="Helical" evidence="1">
    <location>
        <begin position="37"/>
        <end position="55"/>
    </location>
</feature>
<feature type="transmembrane region" description="Helical" evidence="1">
    <location>
        <begin position="149"/>
        <end position="171"/>
    </location>
</feature>
<protein>
    <recommendedName>
        <fullName evidence="4">Lysylphosphatidylglycerol synthase-like protein</fullName>
    </recommendedName>
</protein>
<name>A0A397PBI5_9SPHN</name>
<proteinExistence type="predicted"/>
<reference evidence="2 3" key="1">
    <citation type="submission" date="2018-08" db="EMBL/GenBank/DDBJ databases">
        <title>Genomic Encyclopedia of Type Strains, Phase IV (KMG-IV): sequencing the most valuable type-strain genomes for metagenomic binning, comparative biology and taxonomic classification.</title>
        <authorList>
            <person name="Goeker M."/>
        </authorList>
    </citation>
    <scope>NUCLEOTIDE SEQUENCE [LARGE SCALE GENOMIC DNA]</scope>
    <source>
        <strain evidence="2 3">DSM 25527</strain>
    </source>
</reference>
<keyword evidence="3" id="KW-1185">Reference proteome</keyword>
<evidence type="ECO:0008006" key="4">
    <source>
        <dbReference type="Google" id="ProtNLM"/>
    </source>
</evidence>
<sequence>MPAPTADKTAFVPSLSFHPPAASDLMTGMPPAIGRRWAGIGSTLISLAILAAALYQLHGTPVADILALVPRSAVFWLVFVIAYLVTPASEWVIYHRLWSIPPSGMIALLRKRVANEIVLGYLGEVYFYAWVRRTGLITRTAPFGAIKDVAILSALTGNAVTLAMLAAALPFFGLLQLDLGGKAVLSSLGVLAVTSFVMLLLRKRLFSLPRHELWWITFIHLARIVTTIGLTALMWHLVLPTVGLVWWLILATLRQLLSRLPLMPNKDLAFVGLAIFIVGRDGDVAAMIAMIGGLILLAHLLVGSTLGAAGLIRREATA</sequence>
<feature type="transmembrane region" description="Helical" evidence="1">
    <location>
        <begin position="75"/>
        <end position="94"/>
    </location>
</feature>
<keyword evidence="1" id="KW-0812">Transmembrane</keyword>
<evidence type="ECO:0000313" key="3">
    <source>
        <dbReference type="Proteomes" id="UP000266568"/>
    </source>
</evidence>
<evidence type="ECO:0000313" key="2">
    <source>
        <dbReference type="EMBL" id="RIA45763.1"/>
    </source>
</evidence>
<organism evidence="2 3">
    <name type="scientific">Hephaestia caeni</name>
    <dbReference type="NCBI Taxonomy" id="645617"/>
    <lineage>
        <taxon>Bacteria</taxon>
        <taxon>Pseudomonadati</taxon>
        <taxon>Pseudomonadota</taxon>
        <taxon>Alphaproteobacteria</taxon>
        <taxon>Sphingomonadales</taxon>
        <taxon>Sphingomonadaceae</taxon>
        <taxon>Hephaestia</taxon>
    </lineage>
</organism>
<keyword evidence="1" id="KW-0472">Membrane</keyword>
<keyword evidence="1" id="KW-1133">Transmembrane helix</keyword>
<feature type="transmembrane region" description="Helical" evidence="1">
    <location>
        <begin position="183"/>
        <end position="201"/>
    </location>
</feature>
<feature type="transmembrane region" description="Helical" evidence="1">
    <location>
        <begin position="237"/>
        <end position="256"/>
    </location>
</feature>
<feature type="transmembrane region" description="Helical" evidence="1">
    <location>
        <begin position="294"/>
        <end position="312"/>
    </location>
</feature>
<dbReference type="AlphaFoldDB" id="A0A397PBI5"/>
<dbReference type="EMBL" id="QXDC01000002">
    <property type="protein sequence ID" value="RIA45763.1"/>
    <property type="molecule type" value="Genomic_DNA"/>
</dbReference>
<accession>A0A397PBI5</accession>
<dbReference type="Proteomes" id="UP000266568">
    <property type="component" value="Unassembled WGS sequence"/>
</dbReference>